<feature type="region of interest" description="Disordered" evidence="1">
    <location>
        <begin position="1"/>
        <end position="55"/>
    </location>
</feature>
<dbReference type="InParanoid" id="B9RU83"/>
<dbReference type="AlphaFoldDB" id="B9RU83"/>
<feature type="compositionally biased region" description="Polar residues" evidence="1">
    <location>
        <begin position="1"/>
        <end position="19"/>
    </location>
</feature>
<protein>
    <submittedName>
        <fullName evidence="2">Uncharacterized protein</fullName>
    </submittedName>
</protein>
<reference evidence="3" key="1">
    <citation type="journal article" date="2010" name="Nat. Biotechnol.">
        <title>Draft genome sequence of the oilseed species Ricinus communis.</title>
        <authorList>
            <person name="Chan A.P."/>
            <person name="Crabtree J."/>
            <person name="Zhao Q."/>
            <person name="Lorenzi H."/>
            <person name="Orvis J."/>
            <person name="Puiu D."/>
            <person name="Melake-Berhan A."/>
            <person name="Jones K.M."/>
            <person name="Redman J."/>
            <person name="Chen G."/>
            <person name="Cahoon E.B."/>
            <person name="Gedil M."/>
            <person name="Stanke M."/>
            <person name="Haas B.J."/>
            <person name="Wortman J.R."/>
            <person name="Fraser-Liggett C.M."/>
            <person name="Ravel J."/>
            <person name="Rabinowicz P.D."/>
        </authorList>
    </citation>
    <scope>NUCLEOTIDE SEQUENCE [LARGE SCALE GENOMIC DNA]</scope>
    <source>
        <strain evidence="3">cv. Hale</strain>
    </source>
</reference>
<evidence type="ECO:0000313" key="2">
    <source>
        <dbReference type="EMBL" id="EEF45095.1"/>
    </source>
</evidence>
<name>B9RU83_RICCO</name>
<gene>
    <name evidence="2" type="ORF">RCOM_1634750</name>
</gene>
<feature type="compositionally biased region" description="Polar residues" evidence="1">
    <location>
        <begin position="35"/>
        <end position="45"/>
    </location>
</feature>
<accession>B9RU83</accession>
<sequence>MVDHYTSTPVNPAMDQNNIRVALKNAPPLPPSDLNGENQQCNANLENVDDEVESH</sequence>
<evidence type="ECO:0000313" key="3">
    <source>
        <dbReference type="Proteomes" id="UP000008311"/>
    </source>
</evidence>
<evidence type="ECO:0000256" key="1">
    <source>
        <dbReference type="SAM" id="MobiDB-lite"/>
    </source>
</evidence>
<proteinExistence type="predicted"/>
<organism evidence="2 3">
    <name type="scientific">Ricinus communis</name>
    <name type="common">Castor bean</name>
    <dbReference type="NCBI Taxonomy" id="3988"/>
    <lineage>
        <taxon>Eukaryota</taxon>
        <taxon>Viridiplantae</taxon>
        <taxon>Streptophyta</taxon>
        <taxon>Embryophyta</taxon>
        <taxon>Tracheophyta</taxon>
        <taxon>Spermatophyta</taxon>
        <taxon>Magnoliopsida</taxon>
        <taxon>eudicotyledons</taxon>
        <taxon>Gunneridae</taxon>
        <taxon>Pentapetalae</taxon>
        <taxon>rosids</taxon>
        <taxon>fabids</taxon>
        <taxon>Malpighiales</taxon>
        <taxon>Euphorbiaceae</taxon>
        <taxon>Acalyphoideae</taxon>
        <taxon>Acalypheae</taxon>
        <taxon>Ricinus</taxon>
    </lineage>
</organism>
<keyword evidence="3" id="KW-1185">Reference proteome</keyword>
<dbReference type="Proteomes" id="UP000008311">
    <property type="component" value="Unassembled WGS sequence"/>
</dbReference>
<dbReference type="EMBL" id="EQ973816">
    <property type="protein sequence ID" value="EEF45095.1"/>
    <property type="molecule type" value="Genomic_DNA"/>
</dbReference>